<evidence type="ECO:0000313" key="1">
    <source>
        <dbReference type="EMBL" id="SVA01224.1"/>
    </source>
</evidence>
<protein>
    <submittedName>
        <fullName evidence="1">Uncharacterized protein</fullName>
    </submittedName>
</protein>
<organism evidence="1">
    <name type="scientific">marine metagenome</name>
    <dbReference type="NCBI Taxonomy" id="408172"/>
    <lineage>
        <taxon>unclassified sequences</taxon>
        <taxon>metagenomes</taxon>
        <taxon>ecological metagenomes</taxon>
    </lineage>
</organism>
<reference evidence="1" key="1">
    <citation type="submission" date="2018-05" db="EMBL/GenBank/DDBJ databases">
        <authorList>
            <person name="Lanie J.A."/>
            <person name="Ng W.-L."/>
            <person name="Kazmierczak K.M."/>
            <person name="Andrzejewski T.M."/>
            <person name="Davidsen T.M."/>
            <person name="Wayne K.J."/>
            <person name="Tettelin H."/>
            <person name="Glass J.I."/>
            <person name="Rusch D."/>
            <person name="Podicherti R."/>
            <person name="Tsui H.-C.T."/>
            <person name="Winkler M.E."/>
        </authorList>
    </citation>
    <scope>NUCLEOTIDE SEQUENCE</scope>
</reference>
<dbReference type="EMBL" id="UINC01002882">
    <property type="protein sequence ID" value="SVA01224.1"/>
    <property type="molecule type" value="Genomic_DNA"/>
</dbReference>
<gene>
    <name evidence="1" type="ORF">METZ01_LOCUS54078</name>
</gene>
<dbReference type="AlphaFoldDB" id="A0A381SCJ8"/>
<name>A0A381SCJ8_9ZZZZ</name>
<proteinExistence type="predicted"/>
<accession>A0A381SCJ8</accession>
<sequence>MPNLSMLLAHQGGWDEKLLVAGPVAVVAGLLWLADRRSRRAGRSPADGDDAS</sequence>